<protein>
    <recommendedName>
        <fullName evidence="6">DUF3592 domain-containing protein</fullName>
    </recommendedName>
</protein>
<evidence type="ECO:0000313" key="4">
    <source>
        <dbReference type="Proteomes" id="UP000326029"/>
    </source>
</evidence>
<dbReference type="EMBL" id="CP023693">
    <property type="protein sequence ID" value="QEV34148.1"/>
    <property type="molecule type" value="Genomic_DNA"/>
</dbReference>
<dbReference type="Proteomes" id="UP000326029">
    <property type="component" value="Chromosome"/>
</dbReference>
<dbReference type="AlphaFoldDB" id="A0AAV4KB47"/>
<feature type="transmembrane region" description="Helical" evidence="1">
    <location>
        <begin position="224"/>
        <end position="250"/>
    </location>
</feature>
<evidence type="ECO:0000256" key="1">
    <source>
        <dbReference type="SAM" id="Phobius"/>
    </source>
</evidence>
<evidence type="ECO:0008006" key="6">
    <source>
        <dbReference type="Google" id="ProtNLM"/>
    </source>
</evidence>
<reference evidence="2 5" key="1">
    <citation type="journal article" date="2014" name="Int. J. Syst. Evol. Microbiol.">
        <title>Complete genome sequence of Corynebacterium casei LMG S-19264T (=DSM 44701T), isolated from a smear-ripened cheese.</title>
        <authorList>
            <consortium name="US DOE Joint Genome Institute (JGI-PGF)"/>
            <person name="Walter F."/>
            <person name="Albersmeier A."/>
            <person name="Kalinowski J."/>
            <person name="Ruckert C."/>
        </authorList>
    </citation>
    <scope>NUCLEOTIDE SEQUENCE [LARGE SCALE GENOMIC DNA]</scope>
    <source>
        <strain evidence="2 5">JCM 4205</strain>
    </source>
</reference>
<feature type="transmembrane region" description="Helical" evidence="1">
    <location>
        <begin position="102"/>
        <end position="121"/>
    </location>
</feature>
<reference evidence="2" key="3">
    <citation type="submission" date="2023-08" db="EMBL/GenBank/DDBJ databases">
        <authorList>
            <person name="Sun Q."/>
            <person name="Ohkuma M."/>
        </authorList>
    </citation>
    <scope>NUCLEOTIDE SEQUENCE</scope>
    <source>
        <strain evidence="2">JCM 4205</strain>
    </source>
</reference>
<reference evidence="3 4" key="2">
    <citation type="submission" date="2017-09" db="EMBL/GenBank/DDBJ databases">
        <authorList>
            <person name="Lee N."/>
            <person name="Cho B.-K."/>
        </authorList>
    </citation>
    <scope>NUCLEOTIDE SEQUENCE [LARGE SCALE GENOMIC DNA]</scope>
    <source>
        <strain evidence="3 4">ATCC 19740</strain>
    </source>
</reference>
<proteinExistence type="predicted"/>
<evidence type="ECO:0000313" key="2">
    <source>
        <dbReference type="EMBL" id="GGR09379.1"/>
    </source>
</evidence>
<accession>A0AAV4KB47</accession>
<dbReference type="GeneID" id="95456036"/>
<keyword evidence="1" id="KW-0472">Membrane</keyword>
<feature type="transmembrane region" description="Helical" evidence="1">
    <location>
        <begin position="133"/>
        <end position="155"/>
    </location>
</feature>
<keyword evidence="4" id="KW-1185">Reference proteome</keyword>
<dbReference type="RefSeq" id="WP_062753001.1">
    <property type="nucleotide sequence ID" value="NZ_BMSJ01000001.1"/>
</dbReference>
<keyword evidence="1" id="KW-1133">Transmembrane helix</keyword>
<dbReference type="EMBL" id="BMSJ01000001">
    <property type="protein sequence ID" value="GGR09379.1"/>
    <property type="molecule type" value="Genomic_DNA"/>
</dbReference>
<sequence>MLSPQVLAKADESAVLEPDRLVVTTVSRRKEIPLAVVREVHREDDTTLRVTLTDGTDHRIHGGNATATTLFHDALTAALPEERDPAGSALVTVEDEHGVRTWWLIAGGAAFAGLYIAYVWWTAVAHGGTMAFIAFFAAFGTLIGLGSVVGAVGTVTDRVVLARRGVTVVATAKYFPNGKKSDYYQFTDTHGNEYSQEARNRPTRHIHVVYDPQRPNRHAPRAPLVVVVLKNGFGMLGALALLALGLWGVLAPYL</sequence>
<gene>
    <name evidence="3" type="ORF">CP977_19945</name>
    <name evidence="2" type="ORF">GCM10010497_09230</name>
</gene>
<keyword evidence="1" id="KW-0812">Transmembrane</keyword>
<evidence type="ECO:0000313" key="5">
    <source>
        <dbReference type="Proteomes" id="UP000642014"/>
    </source>
</evidence>
<dbReference type="Proteomes" id="UP000642014">
    <property type="component" value="Unassembled WGS sequence"/>
</dbReference>
<name>A0AAV4KB47_9ACTN</name>
<organism evidence="2 5">
    <name type="scientific">Streptomyces cinereoruber</name>
    <dbReference type="NCBI Taxonomy" id="67260"/>
    <lineage>
        <taxon>Bacteria</taxon>
        <taxon>Bacillati</taxon>
        <taxon>Actinomycetota</taxon>
        <taxon>Actinomycetes</taxon>
        <taxon>Kitasatosporales</taxon>
        <taxon>Streptomycetaceae</taxon>
        <taxon>Streptomyces</taxon>
    </lineage>
</organism>
<evidence type="ECO:0000313" key="3">
    <source>
        <dbReference type="EMBL" id="QEV34148.1"/>
    </source>
</evidence>